<dbReference type="NCBIfam" id="TIGR02273">
    <property type="entry name" value="16S_RimM"/>
    <property type="match status" value="1"/>
</dbReference>
<dbReference type="HAMAP" id="MF_00014">
    <property type="entry name" value="Ribosome_mat_RimM"/>
    <property type="match status" value="1"/>
</dbReference>
<comment type="domain">
    <text evidence="5">The PRC barrel domain binds ribosomal protein uS19.</text>
</comment>
<dbReference type="GO" id="GO:0005737">
    <property type="term" value="C:cytoplasm"/>
    <property type="evidence" value="ECO:0007669"/>
    <property type="project" value="UniProtKB-SubCell"/>
</dbReference>
<dbReference type="SUPFAM" id="SSF50447">
    <property type="entry name" value="Translation proteins"/>
    <property type="match status" value="1"/>
</dbReference>
<feature type="region of interest" description="Disordered" evidence="6">
    <location>
        <begin position="165"/>
        <end position="209"/>
    </location>
</feature>
<organism evidence="9 10">
    <name type="scientific">Pseudoroseomonas cervicalis ATCC 49957</name>
    <dbReference type="NCBI Taxonomy" id="525371"/>
    <lineage>
        <taxon>Bacteria</taxon>
        <taxon>Pseudomonadati</taxon>
        <taxon>Pseudomonadota</taxon>
        <taxon>Alphaproteobacteria</taxon>
        <taxon>Acetobacterales</taxon>
        <taxon>Roseomonadaceae</taxon>
        <taxon>Roseomonas</taxon>
    </lineage>
</organism>
<protein>
    <recommendedName>
        <fullName evidence="5">Ribosome maturation factor RimM</fullName>
    </recommendedName>
</protein>
<evidence type="ECO:0000256" key="6">
    <source>
        <dbReference type="SAM" id="MobiDB-lite"/>
    </source>
</evidence>
<keyword evidence="2 5" id="KW-0690">Ribosome biogenesis</keyword>
<dbReference type="PANTHER" id="PTHR33692:SF1">
    <property type="entry name" value="RIBOSOME MATURATION FACTOR RIMM"/>
    <property type="match status" value="1"/>
</dbReference>
<keyword evidence="10" id="KW-1185">Reference proteome</keyword>
<keyword evidence="4 5" id="KW-0143">Chaperone</keyword>
<comment type="similarity">
    <text evidence="5">Belongs to the RimM family.</text>
</comment>
<dbReference type="GO" id="GO:0042274">
    <property type="term" value="P:ribosomal small subunit biogenesis"/>
    <property type="evidence" value="ECO:0007669"/>
    <property type="project" value="UniProtKB-UniRule"/>
</dbReference>
<comment type="caution">
    <text evidence="9">The sequence shown here is derived from an EMBL/GenBank/DDBJ whole genome shotgun (WGS) entry which is preliminary data.</text>
</comment>
<dbReference type="EMBL" id="ADVL01000748">
    <property type="protein sequence ID" value="EFH09701.1"/>
    <property type="molecule type" value="Genomic_DNA"/>
</dbReference>
<keyword evidence="3 5" id="KW-0698">rRNA processing</keyword>
<dbReference type="Pfam" id="PF24986">
    <property type="entry name" value="PRC_RimM"/>
    <property type="match status" value="1"/>
</dbReference>
<evidence type="ECO:0000259" key="8">
    <source>
        <dbReference type="Pfam" id="PF24986"/>
    </source>
</evidence>
<evidence type="ECO:0000256" key="5">
    <source>
        <dbReference type="HAMAP-Rule" id="MF_00014"/>
    </source>
</evidence>
<dbReference type="AlphaFoldDB" id="D5RSM1"/>
<proteinExistence type="inferred from homology"/>
<dbReference type="Gene3D" id="2.30.30.240">
    <property type="entry name" value="PRC-barrel domain"/>
    <property type="match status" value="1"/>
</dbReference>
<dbReference type="SUPFAM" id="SSF50346">
    <property type="entry name" value="PRC-barrel domain"/>
    <property type="match status" value="1"/>
</dbReference>
<comment type="function">
    <text evidence="5">An accessory protein needed during the final step in the assembly of 30S ribosomal subunit, possibly for assembly of the head region. Essential for efficient processing of 16S rRNA. May be needed both before and after RbfA during the maturation of 16S rRNA. It has affinity for free ribosomal 30S subunits but not for 70S ribosomes.</text>
</comment>
<dbReference type="InterPro" id="IPR011033">
    <property type="entry name" value="PRC_barrel-like_sf"/>
</dbReference>
<comment type="subcellular location">
    <subcellularLocation>
        <location evidence="5">Cytoplasm</location>
    </subcellularLocation>
</comment>
<evidence type="ECO:0000256" key="3">
    <source>
        <dbReference type="ARBA" id="ARBA00022552"/>
    </source>
</evidence>
<dbReference type="InterPro" id="IPR009000">
    <property type="entry name" value="Transl_B-barrel_sf"/>
</dbReference>
<dbReference type="InterPro" id="IPR011961">
    <property type="entry name" value="RimM"/>
</dbReference>
<evidence type="ECO:0000256" key="2">
    <source>
        <dbReference type="ARBA" id="ARBA00022517"/>
    </source>
</evidence>
<comment type="subunit">
    <text evidence="5">Binds ribosomal protein uS19.</text>
</comment>
<dbReference type="Proteomes" id="UP000005324">
    <property type="component" value="Unassembled WGS sequence"/>
</dbReference>
<evidence type="ECO:0000313" key="10">
    <source>
        <dbReference type="Proteomes" id="UP000005324"/>
    </source>
</evidence>
<dbReference type="InterPro" id="IPR036976">
    <property type="entry name" value="RimM_N_sf"/>
</dbReference>
<evidence type="ECO:0000256" key="4">
    <source>
        <dbReference type="ARBA" id="ARBA00023186"/>
    </source>
</evidence>
<sequence length="209" mass="22049">MPAQRILVGEIGRPHGVRGIVRVNAFTADPAAIAGYGPLSDESGARRFALQWLGNGLARIEGVADRDAAARLTGTRLYVERDRLPATEEEEFYLADLVGLAVRDGSGATLGSVRSVEDYGAGPFLTVIDGEGRELLLPFTRAVVPQVIIAEGYLVAVPPEAVVVPPQPGETGEEATLPETPLAEPVRALPRRQDAPKRTGPRGVRGGAA</sequence>
<dbReference type="Pfam" id="PF01782">
    <property type="entry name" value="RimM"/>
    <property type="match status" value="1"/>
</dbReference>
<dbReference type="GO" id="GO:0005840">
    <property type="term" value="C:ribosome"/>
    <property type="evidence" value="ECO:0007669"/>
    <property type="project" value="InterPro"/>
</dbReference>
<dbReference type="InterPro" id="IPR002676">
    <property type="entry name" value="RimM_N"/>
</dbReference>
<accession>D5RSM1</accession>
<dbReference type="Gene3D" id="2.40.30.60">
    <property type="entry name" value="RimM"/>
    <property type="match status" value="1"/>
</dbReference>
<evidence type="ECO:0000313" key="9">
    <source>
        <dbReference type="EMBL" id="EFH09701.1"/>
    </source>
</evidence>
<feature type="domain" description="RimM N-terminal" evidence="7">
    <location>
        <begin position="8"/>
        <end position="82"/>
    </location>
</feature>
<dbReference type="PANTHER" id="PTHR33692">
    <property type="entry name" value="RIBOSOME MATURATION FACTOR RIMM"/>
    <property type="match status" value="1"/>
</dbReference>
<dbReference type="RefSeq" id="WP_007003113.1">
    <property type="nucleotide sequence ID" value="NZ_GG770777.1"/>
</dbReference>
<evidence type="ECO:0000259" key="7">
    <source>
        <dbReference type="Pfam" id="PF01782"/>
    </source>
</evidence>
<evidence type="ECO:0000256" key="1">
    <source>
        <dbReference type="ARBA" id="ARBA00022490"/>
    </source>
</evidence>
<dbReference type="OrthoDB" id="9788191at2"/>
<gene>
    <name evidence="5 9" type="primary">rimM</name>
    <name evidence="9" type="ORF">HMPREF0731_4083</name>
</gene>
<keyword evidence="1 5" id="KW-0963">Cytoplasm</keyword>
<dbReference type="GO" id="GO:0043022">
    <property type="term" value="F:ribosome binding"/>
    <property type="evidence" value="ECO:0007669"/>
    <property type="project" value="InterPro"/>
</dbReference>
<feature type="domain" description="Ribosome maturation factor RimM PRC barrel" evidence="8">
    <location>
        <begin position="96"/>
        <end position="160"/>
    </location>
</feature>
<dbReference type="GO" id="GO:0006364">
    <property type="term" value="P:rRNA processing"/>
    <property type="evidence" value="ECO:0007669"/>
    <property type="project" value="UniProtKB-UniRule"/>
</dbReference>
<dbReference type="HOGENOM" id="CLU_077636_0_0_5"/>
<reference evidence="9 10" key="1">
    <citation type="submission" date="2010-04" db="EMBL/GenBank/DDBJ databases">
        <authorList>
            <person name="Qin X."/>
            <person name="Bachman B."/>
            <person name="Battles P."/>
            <person name="Bell A."/>
            <person name="Bess C."/>
            <person name="Bickham C."/>
            <person name="Chaboub L."/>
            <person name="Chen D."/>
            <person name="Coyle M."/>
            <person name="Deiros D.R."/>
            <person name="Dinh H."/>
            <person name="Forbes L."/>
            <person name="Fowler G."/>
            <person name="Francisco L."/>
            <person name="Fu Q."/>
            <person name="Gubbala S."/>
            <person name="Hale W."/>
            <person name="Han Y."/>
            <person name="Hemphill L."/>
            <person name="Highlander S.K."/>
            <person name="Hirani K."/>
            <person name="Hogues M."/>
            <person name="Jackson L."/>
            <person name="Jakkamsetti A."/>
            <person name="Javaid M."/>
            <person name="Jiang H."/>
            <person name="Korchina V."/>
            <person name="Kovar C."/>
            <person name="Lara F."/>
            <person name="Lee S."/>
            <person name="Mata R."/>
            <person name="Mathew T."/>
            <person name="Moen C."/>
            <person name="Morales K."/>
            <person name="Munidasa M."/>
            <person name="Nazareth L."/>
            <person name="Ngo R."/>
            <person name="Nguyen L."/>
            <person name="Okwuonu G."/>
            <person name="Ongeri F."/>
            <person name="Patil S."/>
            <person name="Petrosino J."/>
            <person name="Pham C."/>
            <person name="Pham P."/>
            <person name="Pu L.-L."/>
            <person name="Puazo M."/>
            <person name="Raj R."/>
            <person name="Reid J."/>
            <person name="Rouhana J."/>
            <person name="Saada N."/>
            <person name="Shang Y."/>
            <person name="Simmons D."/>
            <person name="Thornton R."/>
            <person name="Warren J."/>
            <person name="Weissenberger G."/>
            <person name="Zhang J."/>
            <person name="Zhang L."/>
            <person name="Zhou C."/>
            <person name="Zhu D."/>
            <person name="Muzny D."/>
            <person name="Worley K."/>
            <person name="Gibbs R."/>
        </authorList>
    </citation>
    <scope>NUCLEOTIDE SEQUENCE [LARGE SCALE GENOMIC DNA]</scope>
    <source>
        <strain evidence="9 10">ATCC 49957</strain>
    </source>
</reference>
<name>D5RSM1_9PROT</name>
<dbReference type="InterPro" id="IPR056792">
    <property type="entry name" value="PRC_RimM"/>
</dbReference>